<feature type="domain" description="CS" evidence="6">
    <location>
        <begin position="472"/>
        <end position="560"/>
    </location>
</feature>
<dbReference type="PANTHER" id="PTHR21664">
    <property type="entry name" value="CHRONIC MYELOGENOUS LEUKEMIA TUMOR ANTIGEN 66"/>
    <property type="match status" value="1"/>
</dbReference>
<dbReference type="InterPro" id="IPR037895">
    <property type="entry name" value="NUDCD1"/>
</dbReference>
<dbReference type="SUPFAM" id="SSF52540">
    <property type="entry name" value="P-loop containing nucleoside triphosphate hydrolases"/>
    <property type="match status" value="1"/>
</dbReference>
<comment type="subcellular location">
    <subcellularLocation>
        <location evidence="2">Cytoplasm</location>
    </subcellularLocation>
    <subcellularLocation>
        <location evidence="1">Nucleus</location>
    </subcellularLocation>
</comment>
<dbReference type="STRING" id="126957.T1J4A4"/>
<dbReference type="Gene3D" id="2.60.40.790">
    <property type="match status" value="1"/>
</dbReference>
<dbReference type="InterPro" id="IPR007052">
    <property type="entry name" value="CS_dom"/>
</dbReference>
<evidence type="ECO:0000256" key="5">
    <source>
        <dbReference type="ARBA" id="ARBA00023242"/>
    </source>
</evidence>
<dbReference type="eggNOG" id="KOG4379">
    <property type="taxonomic scope" value="Eukaryota"/>
</dbReference>
<evidence type="ECO:0000256" key="3">
    <source>
        <dbReference type="ARBA" id="ARBA00018915"/>
    </source>
</evidence>
<evidence type="ECO:0000256" key="1">
    <source>
        <dbReference type="ARBA" id="ARBA00004123"/>
    </source>
</evidence>
<dbReference type="HOGENOM" id="CLU_021010_1_0_1"/>
<dbReference type="PROSITE" id="PS51203">
    <property type="entry name" value="CS"/>
    <property type="match status" value="1"/>
</dbReference>
<dbReference type="PhylomeDB" id="T1J4A4"/>
<dbReference type="InterPro" id="IPR031314">
    <property type="entry name" value="DNK_dom"/>
</dbReference>
<dbReference type="Gene3D" id="3.40.50.300">
    <property type="entry name" value="P-loop containing nucleotide triphosphate hydrolases"/>
    <property type="match status" value="1"/>
</dbReference>
<dbReference type="SUPFAM" id="SSF49764">
    <property type="entry name" value="HSP20-like chaperones"/>
    <property type="match status" value="1"/>
</dbReference>
<sequence length="755" mass="86852">MKLSQRTFGILNRLGEAIGVTRVNHLVSKEQVINTIQNKVNLLKEAKPRGKPFTVVVEGNIGCGKTTMLNYFSNNNDIEIHSEPVNKWRNLMGHNLLDLMYKDPSRWSLTFQTYVQYTMVELHNRIQQSPVKMMERSIYSARYCFVENLFRAGKMPTAEHIVLDQWFQWLIKNTNTNVDLIVYLRTTPEDVYKRIVSRARPEERSIMVPFLATLHELHEEWLVKKYFPVPAPVLILDANLICQAEQTDSQFTLQHFRIFGLQNRLYSDPWYENYLYYVTDRQFINQIKFDDFGFEDSHVVLHIPNECHLTGEYNETIHFTSPHQLVISDGRGTLFLVMTEDRSSSQQWKIVFSTVMEQEKKPFVIVHSRLTTELEIDCLLLNAEDSKDVASRPHHDVKKTPFLTILTWITLATDAVGMWSVKHKRQLAGIGPVEFAALNDNSIMVVSSHQFDFIFDSCKPIEKKEMPVEIKEKAKRYEWNQTETSITITFEVATTFNKDDVTLLVTSTNLNVTTTDGSIALQGELFDKVDPDNSTLTLEDNKLIIKLTKLTVDVLWQSLMNDKLENLMPAQLFDSNPPFDPYQLEECDAFPSDCFNLSMYDSKTHKITARINLSGNQWLFSVTLSPDKLPAFCTRHDVDGLIWQPDDGSSFSHVLTLNALGYVQASKENRKFSTCSPNGAFAIVCDTRRHLYVYHRPVASQIRNRRNGMQNASVARQQVINLDSPDEIIGIHASTNNVFVLTKNTLFAIHVEIDL</sequence>
<evidence type="ECO:0000256" key="2">
    <source>
        <dbReference type="ARBA" id="ARBA00004496"/>
    </source>
</evidence>
<name>T1J4A4_STRMM</name>
<dbReference type="PANTHER" id="PTHR21664:SF1">
    <property type="entry name" value="NUDC DOMAIN-CONTAINING PROTEIN 1"/>
    <property type="match status" value="1"/>
</dbReference>
<accession>T1J4A4</accession>
<dbReference type="InterPro" id="IPR027417">
    <property type="entry name" value="P-loop_NTPase"/>
</dbReference>
<reference evidence="7" key="2">
    <citation type="submission" date="2015-02" db="UniProtKB">
        <authorList>
            <consortium name="EnsemblMetazoa"/>
        </authorList>
    </citation>
    <scope>IDENTIFICATION</scope>
</reference>
<keyword evidence="5" id="KW-0539">Nucleus</keyword>
<reference evidence="8" key="1">
    <citation type="submission" date="2011-05" db="EMBL/GenBank/DDBJ databases">
        <authorList>
            <person name="Richards S.R."/>
            <person name="Qu J."/>
            <person name="Jiang H."/>
            <person name="Jhangiani S.N."/>
            <person name="Agravi P."/>
            <person name="Goodspeed R."/>
            <person name="Gross S."/>
            <person name="Mandapat C."/>
            <person name="Jackson L."/>
            <person name="Mathew T."/>
            <person name="Pu L."/>
            <person name="Thornton R."/>
            <person name="Saada N."/>
            <person name="Wilczek-Boney K.B."/>
            <person name="Lee S."/>
            <person name="Kovar C."/>
            <person name="Wu Y."/>
            <person name="Scherer S.E."/>
            <person name="Worley K.C."/>
            <person name="Muzny D.M."/>
            <person name="Gibbs R."/>
        </authorList>
    </citation>
    <scope>NUCLEOTIDE SEQUENCE</scope>
    <source>
        <strain evidence="8">Brora</strain>
    </source>
</reference>
<dbReference type="Pfam" id="PF04969">
    <property type="entry name" value="CS"/>
    <property type="match status" value="1"/>
</dbReference>
<dbReference type="CDD" id="cd06467">
    <property type="entry name" value="p23_NUDC_like"/>
    <property type="match status" value="1"/>
</dbReference>
<dbReference type="Pfam" id="PF01712">
    <property type="entry name" value="dNK"/>
    <property type="match status" value="1"/>
</dbReference>
<dbReference type="InterPro" id="IPR008978">
    <property type="entry name" value="HSP20-like_chaperone"/>
</dbReference>
<dbReference type="GO" id="GO:0005634">
    <property type="term" value="C:nucleus"/>
    <property type="evidence" value="ECO:0007669"/>
    <property type="project" value="UniProtKB-SubCell"/>
</dbReference>
<evidence type="ECO:0000313" key="7">
    <source>
        <dbReference type="EnsemblMetazoa" id="SMAR008435-PA"/>
    </source>
</evidence>
<dbReference type="FunFam" id="3.40.50.300:FF:001571">
    <property type="entry name" value="Deoxynucleoside kinase"/>
    <property type="match status" value="1"/>
</dbReference>
<keyword evidence="8" id="KW-1185">Reference proteome</keyword>
<dbReference type="eggNOG" id="KOG4235">
    <property type="taxonomic scope" value="Eukaryota"/>
</dbReference>
<dbReference type="Proteomes" id="UP000014500">
    <property type="component" value="Unassembled WGS sequence"/>
</dbReference>
<dbReference type="GO" id="GO:0005737">
    <property type="term" value="C:cytoplasm"/>
    <property type="evidence" value="ECO:0007669"/>
    <property type="project" value="UniProtKB-SubCell"/>
</dbReference>
<protein>
    <recommendedName>
        <fullName evidence="3">NudC domain-containing protein 1</fullName>
    </recommendedName>
</protein>
<dbReference type="CDD" id="cd01673">
    <property type="entry name" value="dNK"/>
    <property type="match status" value="1"/>
</dbReference>
<dbReference type="EMBL" id="JH431841">
    <property type="status" value="NOT_ANNOTATED_CDS"/>
    <property type="molecule type" value="Genomic_DNA"/>
</dbReference>
<dbReference type="EnsemblMetazoa" id="SMAR008435-RA">
    <property type="protein sequence ID" value="SMAR008435-PA"/>
    <property type="gene ID" value="SMAR008435"/>
</dbReference>
<dbReference type="AlphaFoldDB" id="T1J4A4"/>
<organism evidence="7 8">
    <name type="scientific">Strigamia maritima</name>
    <name type="common">European centipede</name>
    <name type="synonym">Geophilus maritimus</name>
    <dbReference type="NCBI Taxonomy" id="126957"/>
    <lineage>
        <taxon>Eukaryota</taxon>
        <taxon>Metazoa</taxon>
        <taxon>Ecdysozoa</taxon>
        <taxon>Arthropoda</taxon>
        <taxon>Myriapoda</taxon>
        <taxon>Chilopoda</taxon>
        <taxon>Pleurostigmophora</taxon>
        <taxon>Geophilomorpha</taxon>
        <taxon>Linotaeniidae</taxon>
        <taxon>Strigamia</taxon>
    </lineage>
</organism>
<dbReference type="OMA" id="PMEECDE"/>
<keyword evidence="4" id="KW-0963">Cytoplasm</keyword>
<evidence type="ECO:0000256" key="4">
    <source>
        <dbReference type="ARBA" id="ARBA00022490"/>
    </source>
</evidence>
<proteinExistence type="predicted"/>
<evidence type="ECO:0000259" key="6">
    <source>
        <dbReference type="PROSITE" id="PS51203"/>
    </source>
</evidence>
<evidence type="ECO:0000313" key="8">
    <source>
        <dbReference type="Proteomes" id="UP000014500"/>
    </source>
</evidence>